<keyword evidence="4" id="KW-1185">Reference proteome</keyword>
<dbReference type="InterPro" id="IPR050267">
    <property type="entry name" value="Anti-sigma-factor_SerPK"/>
</dbReference>
<dbReference type="InterPro" id="IPR003594">
    <property type="entry name" value="HATPase_dom"/>
</dbReference>
<dbReference type="PANTHER" id="PTHR35526">
    <property type="entry name" value="ANTI-SIGMA-F FACTOR RSBW-RELATED"/>
    <property type="match status" value="1"/>
</dbReference>
<dbReference type="EMBL" id="BOON01000005">
    <property type="protein sequence ID" value="GII21070.1"/>
    <property type="molecule type" value="Genomic_DNA"/>
</dbReference>
<protein>
    <recommendedName>
        <fullName evidence="2">Histidine kinase/HSP90-like ATPase domain-containing protein</fullName>
    </recommendedName>
</protein>
<evidence type="ECO:0000313" key="3">
    <source>
        <dbReference type="EMBL" id="GII21070.1"/>
    </source>
</evidence>
<dbReference type="SUPFAM" id="SSF55874">
    <property type="entry name" value="ATPase domain of HSP90 chaperone/DNA topoisomerase II/histidine kinase"/>
    <property type="match status" value="1"/>
</dbReference>
<name>A0A8J3T5U7_9ACTN</name>
<dbReference type="InterPro" id="IPR036890">
    <property type="entry name" value="HATPase_C_sf"/>
</dbReference>
<feature type="domain" description="Histidine kinase/HSP90-like ATPase" evidence="2">
    <location>
        <begin position="18"/>
        <end position="130"/>
    </location>
</feature>
<organism evidence="3 4">
    <name type="scientific">Planosporangium mesophilum</name>
    <dbReference type="NCBI Taxonomy" id="689768"/>
    <lineage>
        <taxon>Bacteria</taxon>
        <taxon>Bacillati</taxon>
        <taxon>Actinomycetota</taxon>
        <taxon>Actinomycetes</taxon>
        <taxon>Micromonosporales</taxon>
        <taxon>Micromonosporaceae</taxon>
        <taxon>Planosporangium</taxon>
    </lineage>
</organism>
<reference evidence="3" key="1">
    <citation type="submission" date="2021-01" db="EMBL/GenBank/DDBJ databases">
        <title>Whole genome shotgun sequence of Planosporangium mesophilum NBRC 109066.</title>
        <authorList>
            <person name="Komaki H."/>
            <person name="Tamura T."/>
        </authorList>
    </citation>
    <scope>NUCLEOTIDE SEQUENCE</scope>
    <source>
        <strain evidence="3">NBRC 109066</strain>
    </source>
</reference>
<keyword evidence="1" id="KW-0418">Kinase</keyword>
<dbReference type="GO" id="GO:0004674">
    <property type="term" value="F:protein serine/threonine kinase activity"/>
    <property type="evidence" value="ECO:0007669"/>
    <property type="project" value="UniProtKB-KW"/>
</dbReference>
<sequence>MSVEDDDQRTLIDEVITLGNVTELRRHVLHLAARAGLDTRRAEDFALAVNEAVTNTIRHAGGSGELVVIQDDARRLIAEVSDQGPGIPRSVTITLPPPDDLDGGRGMWLATELTDHVEVHSGDGGTTVRLEMSMQHGEPSR</sequence>
<dbReference type="Proteomes" id="UP000599074">
    <property type="component" value="Unassembled WGS sequence"/>
</dbReference>
<dbReference type="PANTHER" id="PTHR35526:SF3">
    <property type="entry name" value="ANTI-SIGMA-F FACTOR RSBW"/>
    <property type="match status" value="1"/>
</dbReference>
<dbReference type="CDD" id="cd16936">
    <property type="entry name" value="HATPase_RsbW-like"/>
    <property type="match status" value="1"/>
</dbReference>
<keyword evidence="1" id="KW-0723">Serine/threonine-protein kinase</keyword>
<evidence type="ECO:0000256" key="1">
    <source>
        <dbReference type="ARBA" id="ARBA00022527"/>
    </source>
</evidence>
<keyword evidence="1" id="KW-0808">Transferase</keyword>
<comment type="caution">
    <text evidence="3">The sequence shown here is derived from an EMBL/GenBank/DDBJ whole genome shotgun (WGS) entry which is preliminary data.</text>
</comment>
<gene>
    <name evidence="3" type="ORF">Pme01_06670</name>
</gene>
<dbReference type="Gene3D" id="3.30.565.10">
    <property type="entry name" value="Histidine kinase-like ATPase, C-terminal domain"/>
    <property type="match status" value="1"/>
</dbReference>
<dbReference type="RefSeq" id="WP_168112715.1">
    <property type="nucleotide sequence ID" value="NZ_BOON01000005.1"/>
</dbReference>
<proteinExistence type="predicted"/>
<dbReference type="Pfam" id="PF13581">
    <property type="entry name" value="HATPase_c_2"/>
    <property type="match status" value="1"/>
</dbReference>
<evidence type="ECO:0000313" key="4">
    <source>
        <dbReference type="Proteomes" id="UP000599074"/>
    </source>
</evidence>
<dbReference type="AlphaFoldDB" id="A0A8J3T5U7"/>
<evidence type="ECO:0000259" key="2">
    <source>
        <dbReference type="Pfam" id="PF13581"/>
    </source>
</evidence>
<accession>A0A8J3T5U7</accession>